<sequence>MAHWCNSELFISDKASVNPLNYSSGARPRRNVYPDRIIFNKETLGIRASAYQAMNDEDRPSFSGRSEKAPQWADDWEDVEPSLRRRAGGERKQYSRKGIPDRDEGQHALPGRGAAPVRRDSSLCKGLERRSQSSIMGHVSTEQKSRPTSDRSGWINEVKGPDPSERRRQSTLTQHKTGDEAYKAETVAPVVQLTKPEPLPVVREQRSVKGTFFHGSSFKDIGASAEVISSLTFIGVTKPSHIQVEAYRLLLDKGLQHVAIMDQAGSGKTLAYLLPLLQVIREEEKRAQTAMEEGRESALPSVSKAPKLIVLAPTTELVQQVFRVAKALSAAGRESGFRFRSACMTGGDEDRERRAKSWRTQVSQLSDGLDLVVATPGRMLEHLQAKTLDLSCCKAIVLDEVDVLLGDQAAFNPQIDPLRDAAPSNLRFVLVTATLPQHTLALVRQGFPDISLAMGPGLHRTAAGLEEELIDCSGGEEISLEAGTQRKLDTLGTVLSRRSAGRVLIFCNKIENCRSVENHLLREDRQGKKYKVLVYHEAIRDELRASNLNAFLQPIKEGGAPVILVATDRMSRGIDSMYCEHVILFDFPRDPSEYVRRVGRTARGAGGRGTVSVLALGRQVPLAKDIMNGNEKGRPVHKLPEVE</sequence>
<gene>
    <name evidence="8" type="ORF">CEUSTIGMA_g246.t1</name>
</gene>
<keyword evidence="2" id="KW-0378">Hydrolase</keyword>
<dbReference type="GO" id="GO:0016787">
    <property type="term" value="F:hydrolase activity"/>
    <property type="evidence" value="ECO:0007669"/>
    <property type="project" value="UniProtKB-KW"/>
</dbReference>
<evidence type="ECO:0000313" key="9">
    <source>
        <dbReference type="Proteomes" id="UP000232323"/>
    </source>
</evidence>
<reference evidence="8 9" key="1">
    <citation type="submission" date="2017-08" db="EMBL/GenBank/DDBJ databases">
        <title>Acidophilic green algal genome provides insights into adaptation to an acidic environment.</title>
        <authorList>
            <person name="Hirooka S."/>
            <person name="Hirose Y."/>
            <person name="Kanesaki Y."/>
            <person name="Higuchi S."/>
            <person name="Fujiwara T."/>
            <person name="Onuma R."/>
            <person name="Era A."/>
            <person name="Ohbayashi R."/>
            <person name="Uzuka A."/>
            <person name="Nozaki H."/>
            <person name="Yoshikawa H."/>
            <person name="Miyagishima S.Y."/>
        </authorList>
    </citation>
    <scope>NUCLEOTIDE SEQUENCE [LARGE SCALE GENOMIC DNA]</scope>
    <source>
        <strain evidence="8 9">NIES-2499</strain>
    </source>
</reference>
<dbReference type="PANTHER" id="PTHR47960">
    <property type="entry name" value="DEAD-BOX ATP-DEPENDENT RNA HELICASE 50"/>
    <property type="match status" value="1"/>
</dbReference>
<evidence type="ECO:0000259" key="7">
    <source>
        <dbReference type="PROSITE" id="PS51194"/>
    </source>
</evidence>
<feature type="domain" description="Helicase C-terminal" evidence="7">
    <location>
        <begin position="487"/>
        <end position="642"/>
    </location>
</feature>
<dbReference type="InterPro" id="IPR001650">
    <property type="entry name" value="Helicase_C-like"/>
</dbReference>
<dbReference type="InterPro" id="IPR014001">
    <property type="entry name" value="Helicase_ATP-bd"/>
</dbReference>
<dbReference type="PROSITE" id="PS51192">
    <property type="entry name" value="HELICASE_ATP_BIND_1"/>
    <property type="match status" value="1"/>
</dbReference>
<dbReference type="Proteomes" id="UP000232323">
    <property type="component" value="Unassembled WGS sequence"/>
</dbReference>
<dbReference type="GO" id="GO:0003676">
    <property type="term" value="F:nucleic acid binding"/>
    <property type="evidence" value="ECO:0007669"/>
    <property type="project" value="InterPro"/>
</dbReference>
<dbReference type="InterPro" id="IPR027417">
    <property type="entry name" value="P-loop_NTPase"/>
</dbReference>
<name>A0A250WPR7_9CHLO</name>
<keyword evidence="1" id="KW-0547">Nucleotide-binding</keyword>
<accession>A0A250WPR7</accession>
<keyword evidence="9" id="KW-1185">Reference proteome</keyword>
<evidence type="ECO:0000256" key="3">
    <source>
        <dbReference type="ARBA" id="ARBA00022806"/>
    </source>
</evidence>
<dbReference type="Gene3D" id="3.40.50.300">
    <property type="entry name" value="P-loop containing nucleotide triphosphate hydrolases"/>
    <property type="match status" value="2"/>
</dbReference>
<feature type="domain" description="Helicase ATP-binding" evidence="6">
    <location>
        <begin position="249"/>
        <end position="453"/>
    </location>
</feature>
<dbReference type="InterPro" id="IPR011545">
    <property type="entry name" value="DEAD/DEAH_box_helicase_dom"/>
</dbReference>
<dbReference type="GO" id="GO:0005524">
    <property type="term" value="F:ATP binding"/>
    <property type="evidence" value="ECO:0007669"/>
    <property type="project" value="UniProtKB-KW"/>
</dbReference>
<dbReference type="GO" id="GO:0004386">
    <property type="term" value="F:helicase activity"/>
    <property type="evidence" value="ECO:0007669"/>
    <property type="project" value="UniProtKB-KW"/>
</dbReference>
<dbReference type="OrthoDB" id="10256233at2759"/>
<dbReference type="AlphaFoldDB" id="A0A250WPR7"/>
<evidence type="ECO:0000256" key="2">
    <source>
        <dbReference type="ARBA" id="ARBA00022801"/>
    </source>
</evidence>
<feature type="compositionally biased region" description="Basic and acidic residues" evidence="5">
    <location>
        <begin position="117"/>
        <end position="131"/>
    </location>
</feature>
<keyword evidence="3" id="KW-0347">Helicase</keyword>
<comment type="caution">
    <text evidence="8">The sequence shown here is derived from an EMBL/GenBank/DDBJ whole genome shotgun (WGS) entry which is preliminary data.</text>
</comment>
<feature type="compositionally biased region" description="Basic and acidic residues" evidence="5">
    <location>
        <begin position="159"/>
        <end position="168"/>
    </location>
</feature>
<dbReference type="PROSITE" id="PS51194">
    <property type="entry name" value="HELICASE_CTER"/>
    <property type="match status" value="1"/>
</dbReference>
<dbReference type="CDD" id="cd18787">
    <property type="entry name" value="SF2_C_DEAD"/>
    <property type="match status" value="1"/>
</dbReference>
<dbReference type="STRING" id="1157962.A0A250WPR7"/>
<dbReference type="SMART" id="SM00490">
    <property type="entry name" value="HELICc"/>
    <property type="match status" value="1"/>
</dbReference>
<organism evidence="8 9">
    <name type="scientific">Chlamydomonas eustigma</name>
    <dbReference type="NCBI Taxonomy" id="1157962"/>
    <lineage>
        <taxon>Eukaryota</taxon>
        <taxon>Viridiplantae</taxon>
        <taxon>Chlorophyta</taxon>
        <taxon>core chlorophytes</taxon>
        <taxon>Chlorophyceae</taxon>
        <taxon>CS clade</taxon>
        <taxon>Chlamydomonadales</taxon>
        <taxon>Chlamydomonadaceae</taxon>
        <taxon>Chlamydomonas</taxon>
    </lineage>
</organism>
<feature type="compositionally biased region" description="Basic and acidic residues" evidence="5">
    <location>
        <begin position="81"/>
        <end position="106"/>
    </location>
</feature>
<dbReference type="CDD" id="cd00268">
    <property type="entry name" value="DEADc"/>
    <property type="match status" value="1"/>
</dbReference>
<feature type="compositionally biased region" description="Basic and acidic residues" evidence="5">
    <location>
        <begin position="56"/>
        <end position="68"/>
    </location>
</feature>
<evidence type="ECO:0000256" key="4">
    <source>
        <dbReference type="ARBA" id="ARBA00022840"/>
    </source>
</evidence>
<dbReference type="Pfam" id="PF00270">
    <property type="entry name" value="DEAD"/>
    <property type="match status" value="1"/>
</dbReference>
<dbReference type="Pfam" id="PF00271">
    <property type="entry name" value="Helicase_C"/>
    <property type="match status" value="1"/>
</dbReference>
<dbReference type="SMART" id="SM00487">
    <property type="entry name" value="DEXDc"/>
    <property type="match status" value="1"/>
</dbReference>
<evidence type="ECO:0000313" key="8">
    <source>
        <dbReference type="EMBL" id="GAX72791.1"/>
    </source>
</evidence>
<proteinExistence type="predicted"/>
<protein>
    <recommendedName>
        <fullName evidence="10">DEAD-box RNA helicase</fullName>
    </recommendedName>
</protein>
<evidence type="ECO:0008006" key="10">
    <source>
        <dbReference type="Google" id="ProtNLM"/>
    </source>
</evidence>
<feature type="region of interest" description="Disordered" evidence="5">
    <location>
        <begin position="55"/>
        <end position="176"/>
    </location>
</feature>
<dbReference type="SUPFAM" id="SSF52540">
    <property type="entry name" value="P-loop containing nucleoside triphosphate hydrolases"/>
    <property type="match status" value="1"/>
</dbReference>
<keyword evidence="4" id="KW-0067">ATP-binding</keyword>
<dbReference type="InterPro" id="IPR044742">
    <property type="entry name" value="DEAD/DEAH_RhlB"/>
</dbReference>
<dbReference type="EMBL" id="BEGY01000001">
    <property type="protein sequence ID" value="GAX72791.1"/>
    <property type="molecule type" value="Genomic_DNA"/>
</dbReference>
<evidence type="ECO:0000256" key="5">
    <source>
        <dbReference type="SAM" id="MobiDB-lite"/>
    </source>
</evidence>
<evidence type="ECO:0000256" key="1">
    <source>
        <dbReference type="ARBA" id="ARBA00022741"/>
    </source>
</evidence>
<evidence type="ECO:0000259" key="6">
    <source>
        <dbReference type="PROSITE" id="PS51192"/>
    </source>
</evidence>